<organism evidence="2 3">
    <name type="scientific">Parachaetomium inaequale</name>
    <dbReference type="NCBI Taxonomy" id="2588326"/>
    <lineage>
        <taxon>Eukaryota</taxon>
        <taxon>Fungi</taxon>
        <taxon>Dikarya</taxon>
        <taxon>Ascomycota</taxon>
        <taxon>Pezizomycotina</taxon>
        <taxon>Sordariomycetes</taxon>
        <taxon>Sordariomycetidae</taxon>
        <taxon>Sordariales</taxon>
        <taxon>Chaetomiaceae</taxon>
        <taxon>Parachaetomium</taxon>
    </lineage>
</organism>
<evidence type="ECO:0000313" key="2">
    <source>
        <dbReference type="EMBL" id="KAK4034345.1"/>
    </source>
</evidence>
<dbReference type="EMBL" id="MU854483">
    <property type="protein sequence ID" value="KAK4034345.1"/>
    <property type="molecule type" value="Genomic_DNA"/>
</dbReference>
<evidence type="ECO:0000256" key="1">
    <source>
        <dbReference type="SAM" id="MobiDB-lite"/>
    </source>
</evidence>
<dbReference type="PANTHER" id="PTHR38696:SF1">
    <property type="entry name" value="MEDIATOR OF RNA POLYMERASE II TRANSCRIPTION SUBUNIT 13"/>
    <property type="match status" value="1"/>
</dbReference>
<reference evidence="3" key="1">
    <citation type="journal article" date="2023" name="Mol. Phylogenet. Evol.">
        <title>Genome-scale phylogeny and comparative genomics of the fungal order Sordariales.</title>
        <authorList>
            <person name="Hensen N."/>
            <person name="Bonometti L."/>
            <person name="Westerberg I."/>
            <person name="Brannstrom I.O."/>
            <person name="Guillou S."/>
            <person name="Cros-Aarteil S."/>
            <person name="Calhoun S."/>
            <person name="Haridas S."/>
            <person name="Kuo A."/>
            <person name="Mondo S."/>
            <person name="Pangilinan J."/>
            <person name="Riley R."/>
            <person name="LaButti K."/>
            <person name="Andreopoulos B."/>
            <person name="Lipzen A."/>
            <person name="Chen C."/>
            <person name="Yan M."/>
            <person name="Daum C."/>
            <person name="Ng V."/>
            <person name="Clum A."/>
            <person name="Steindorff A."/>
            <person name="Ohm R.A."/>
            <person name="Martin F."/>
            <person name="Silar P."/>
            <person name="Natvig D.O."/>
            <person name="Lalanne C."/>
            <person name="Gautier V."/>
            <person name="Ament-Velasquez S.L."/>
            <person name="Kruys A."/>
            <person name="Hutchinson M.I."/>
            <person name="Powell A.J."/>
            <person name="Barry K."/>
            <person name="Miller A.N."/>
            <person name="Grigoriev I.V."/>
            <person name="Debuchy R."/>
            <person name="Gladieux P."/>
            <person name="Hiltunen Thoren M."/>
            <person name="Johannesson H."/>
        </authorList>
    </citation>
    <scope>NUCLEOTIDE SEQUENCE [LARGE SCALE GENOMIC DNA]</scope>
    <source>
        <strain evidence="3">CBS 284.82</strain>
    </source>
</reference>
<sequence length="265" mass="29401">MDQKTAFNSDSKELPVAPRPVFPAPSAAGSSAPLFRTPLACITLNHGDRIRFINLPEPDVAALRGVVQSTWPKGIQKIAPYGQAQELKLGGWPWRRTLAGFDDSRRLLIRLLETLHDRGWVLHGAIDLSKKEHDTDTLVFRHQSPPPPSSDWLVVSVDDYDKLRIVSSPPPDLAAAVIGCFGPAVKRHQMDNSHLEIKFHGYPFCPSGTDEVNAGVMLLALLGTLEAFGFTLYANFVHTWGERPTDVLVLHRQKGWAPGMPIWHK</sequence>
<protein>
    <submittedName>
        <fullName evidence="2">Uncharacterized protein</fullName>
    </submittedName>
</protein>
<dbReference type="PANTHER" id="PTHR38696">
    <property type="entry name" value="MEDIATOR OF RNA POLYMERASE II TRANSCRIPTION SUBUNIT 13"/>
    <property type="match status" value="1"/>
</dbReference>
<proteinExistence type="predicted"/>
<dbReference type="Proteomes" id="UP001303115">
    <property type="component" value="Unassembled WGS sequence"/>
</dbReference>
<comment type="caution">
    <text evidence="2">The sequence shown here is derived from an EMBL/GenBank/DDBJ whole genome shotgun (WGS) entry which is preliminary data.</text>
</comment>
<feature type="region of interest" description="Disordered" evidence="1">
    <location>
        <begin position="1"/>
        <end position="20"/>
    </location>
</feature>
<gene>
    <name evidence="2" type="ORF">C8A01DRAFT_18826</name>
</gene>
<accession>A0AAN6P9U0</accession>
<keyword evidence="3" id="KW-1185">Reference proteome</keyword>
<evidence type="ECO:0000313" key="3">
    <source>
        <dbReference type="Proteomes" id="UP001303115"/>
    </source>
</evidence>
<dbReference type="AlphaFoldDB" id="A0AAN6P9U0"/>
<name>A0AAN6P9U0_9PEZI</name>